<dbReference type="InterPro" id="IPR056573">
    <property type="entry name" value="Lectin_L-type_dom"/>
</dbReference>
<protein>
    <recommendedName>
        <fullName evidence="4">Legume lectin domain-containing protein</fullName>
    </recommendedName>
</protein>
<dbReference type="Proteomes" id="UP001344447">
    <property type="component" value="Unassembled WGS sequence"/>
</dbReference>
<evidence type="ECO:0008006" key="4">
    <source>
        <dbReference type="Google" id="ProtNLM"/>
    </source>
</evidence>
<dbReference type="PANTHER" id="PTHR12223:SF19">
    <property type="entry name" value="LEGUME LECTIN DOMAIN-CONTAINING PROTEIN"/>
    <property type="match status" value="1"/>
</dbReference>
<dbReference type="EMBL" id="JAVFKY010000001">
    <property type="protein sequence ID" value="KAK5584222.1"/>
    <property type="molecule type" value="Genomic_DNA"/>
</dbReference>
<dbReference type="InterPro" id="IPR051136">
    <property type="entry name" value="Intracellular_Lectin-GPT"/>
</dbReference>
<dbReference type="CDD" id="cd01951">
    <property type="entry name" value="lectin_L-type"/>
    <property type="match status" value="1"/>
</dbReference>
<evidence type="ECO:0000313" key="3">
    <source>
        <dbReference type="Proteomes" id="UP001344447"/>
    </source>
</evidence>
<proteinExistence type="predicted"/>
<gene>
    <name evidence="2" type="ORF">RB653_005830</name>
</gene>
<accession>A0AAN7U8P9</accession>
<feature type="region of interest" description="Disordered" evidence="1">
    <location>
        <begin position="54"/>
        <end position="124"/>
    </location>
</feature>
<sequence>MSNNNNSENRDELFFKVFRNVFLKNKVLDNSFYIFDNTTTRANGDAFFEDNNGIKIKKEEKQQERPSPYARTKMRINPSLRNLTINDNNNNNNNINNNNDNNNNNNNNNDNNNNNNNNNKGNEKREIKSNKFNLTNDKSDQVGSVFSNIKLPLESDLLVKFTFEISKPQEHNEGADGFAFVIQSSSDKEHSYRYTGGATLGYHDIPKKDGAVAVEFDTYMNEDEPNNNHISIQGCSENGRGLSSSNKYSVASAVPSFPMKDGLPHKVEIKYNHKETSLSVSVDSVELLNNIHVPDLVGLKQAYFGFTSATGYFHSKHSILYCEILKQ</sequence>
<evidence type="ECO:0000313" key="2">
    <source>
        <dbReference type="EMBL" id="KAK5584222.1"/>
    </source>
</evidence>
<dbReference type="Gene3D" id="2.60.120.200">
    <property type="match status" value="1"/>
</dbReference>
<organism evidence="2 3">
    <name type="scientific">Dictyostelium firmibasis</name>
    <dbReference type="NCBI Taxonomy" id="79012"/>
    <lineage>
        <taxon>Eukaryota</taxon>
        <taxon>Amoebozoa</taxon>
        <taxon>Evosea</taxon>
        <taxon>Eumycetozoa</taxon>
        <taxon>Dictyostelia</taxon>
        <taxon>Dictyosteliales</taxon>
        <taxon>Dictyosteliaceae</taxon>
        <taxon>Dictyostelium</taxon>
    </lineage>
</organism>
<dbReference type="AlphaFoldDB" id="A0AAN7U8P9"/>
<keyword evidence="3" id="KW-1185">Reference proteome</keyword>
<dbReference type="InterPro" id="IPR019825">
    <property type="entry name" value="Lectin_legB_Mn/Ca_BS"/>
</dbReference>
<dbReference type="PANTHER" id="PTHR12223">
    <property type="entry name" value="VESICULAR MANNOSE-BINDING LECTIN"/>
    <property type="match status" value="1"/>
</dbReference>
<dbReference type="PROSITE" id="PS00307">
    <property type="entry name" value="LECTIN_LEGUME_BETA"/>
    <property type="match status" value="1"/>
</dbReference>
<dbReference type="InterPro" id="IPR013320">
    <property type="entry name" value="ConA-like_dom_sf"/>
</dbReference>
<dbReference type="SUPFAM" id="SSF49899">
    <property type="entry name" value="Concanavalin A-like lectins/glucanases"/>
    <property type="match status" value="1"/>
</dbReference>
<feature type="compositionally biased region" description="Low complexity" evidence="1">
    <location>
        <begin position="85"/>
        <end position="119"/>
    </location>
</feature>
<dbReference type="Pfam" id="PF18483">
    <property type="entry name" value="Lectin_L-type_dom"/>
    <property type="match status" value="1"/>
</dbReference>
<name>A0AAN7U8P9_9MYCE</name>
<reference evidence="2 3" key="1">
    <citation type="submission" date="2023-11" db="EMBL/GenBank/DDBJ databases">
        <title>Dfirmibasis_genome.</title>
        <authorList>
            <person name="Edelbroek B."/>
            <person name="Kjellin J."/>
            <person name="Jerlstrom-Hultqvist J."/>
            <person name="Soderbom F."/>
        </authorList>
    </citation>
    <scope>NUCLEOTIDE SEQUENCE [LARGE SCALE GENOMIC DNA]</scope>
    <source>
        <strain evidence="2 3">TNS-C-14</strain>
    </source>
</reference>
<comment type="caution">
    <text evidence="2">The sequence shown here is derived from an EMBL/GenBank/DDBJ whole genome shotgun (WGS) entry which is preliminary data.</text>
</comment>
<evidence type="ECO:0000256" key="1">
    <source>
        <dbReference type="SAM" id="MobiDB-lite"/>
    </source>
</evidence>